<comment type="caution">
    <text evidence="1">The sequence shown here is derived from an EMBL/GenBank/DDBJ whole genome shotgun (WGS) entry which is preliminary data.</text>
</comment>
<organism evidence="1 2">
    <name type="scientific">Trichoderma guizhouense</name>
    <dbReference type="NCBI Taxonomy" id="1491466"/>
    <lineage>
        <taxon>Eukaryota</taxon>
        <taxon>Fungi</taxon>
        <taxon>Dikarya</taxon>
        <taxon>Ascomycota</taxon>
        <taxon>Pezizomycotina</taxon>
        <taxon>Sordariomycetes</taxon>
        <taxon>Hypocreomycetidae</taxon>
        <taxon>Hypocreales</taxon>
        <taxon>Hypocreaceae</taxon>
        <taxon>Trichoderma</taxon>
    </lineage>
</organism>
<dbReference type="OrthoDB" id="3251507at2759"/>
<keyword evidence="2" id="KW-1185">Reference proteome</keyword>
<reference evidence="1 2" key="1">
    <citation type="submission" date="2016-04" db="EMBL/GenBank/DDBJ databases">
        <title>Multiple horizontal gene transfer events from other fungi enriched the ability of the initially mycotrophic fungus Trichoderma (Ascomycota) to feed on dead plant biomass.</title>
        <authorList>
            <person name="Atanasova L."/>
            <person name="Chenthamara K."/>
            <person name="Zhang J."/>
            <person name="Grujic M."/>
            <person name="Henrissat B."/>
            <person name="Kuo A."/>
            <person name="Aertz A."/>
            <person name="Salamov A."/>
            <person name="Lipzen A."/>
            <person name="Labutti K."/>
            <person name="Barry K."/>
            <person name="Miao Y."/>
            <person name="Rahimi M.J."/>
            <person name="Shen Q."/>
            <person name="Grigoriev I.V."/>
            <person name="Kubicek C.P."/>
            <person name="Druzhinina I.S."/>
        </authorList>
    </citation>
    <scope>NUCLEOTIDE SEQUENCE [LARGE SCALE GENOMIC DNA]</scope>
    <source>
        <strain evidence="1 2">NJAU 4742</strain>
    </source>
</reference>
<name>A0A1T3CIM4_9HYPO</name>
<dbReference type="PANTHER" id="PTHR42037:SF1">
    <property type="match status" value="1"/>
</dbReference>
<dbReference type="AlphaFoldDB" id="A0A1T3CIM4"/>
<dbReference type="InterPro" id="IPR027796">
    <property type="entry name" value="OTT_1508_deam-like"/>
</dbReference>
<dbReference type="Proteomes" id="UP000191004">
    <property type="component" value="Unassembled WGS sequence"/>
</dbReference>
<sequence length="503" mass="57885">MSRSDTVNPSLPLDQTNEEPIELKTSVGYMLFEPVMLLLALTQAVRDMAVPRPREENINIQDPRQLFYTFVNKLSHVCDRRRGELGKTVTSFVVLRKQSDPDKAHYIFAANRQTDSDLQSTARYVTTLLRMVGQAPEGRENQDAARHSLLYRVLCFNRHRITFYLKELRKQAALCVEKCEAERTDNNELVAEGLTEILASPNDGLDKFDPEPDYIHLCETTIKQLIKIEQTIVGELIEERALENRMVGYTSMECWANLLHAIRRILAYQQSVQFFLMAKDKWPNLFEDFTVSFVSSSRPVSKPGRQKSNSAEGIVVRMKSTRTEIDTFKTFVRNLQTFNLDDRIKEEFGKSSFNPIVHAEVLLLNWISKQGPVTPSRFFNDWKYIGCSKPTCKLCGYYFEEHESGVEYRPSHGNLYPSWRLPDVFPHQGEEGLNERKTMMERMKERVRQDAFDIVSERSFPSSKRADSNTDTARMTLLPVGTLRRPPTEVDDLASIMGQVDIG</sequence>
<dbReference type="PANTHER" id="PTHR42037">
    <property type="match status" value="1"/>
</dbReference>
<evidence type="ECO:0000313" key="1">
    <source>
        <dbReference type="EMBL" id="OPB40958.1"/>
    </source>
</evidence>
<protein>
    <submittedName>
        <fullName evidence="1">Uncharacterized protein</fullName>
    </submittedName>
</protein>
<accession>A0A1T3CIM4</accession>
<dbReference type="EMBL" id="LVVK01000017">
    <property type="protein sequence ID" value="OPB40958.1"/>
    <property type="molecule type" value="Genomic_DNA"/>
</dbReference>
<evidence type="ECO:0000313" key="2">
    <source>
        <dbReference type="Proteomes" id="UP000191004"/>
    </source>
</evidence>
<gene>
    <name evidence="1" type="ORF">A0O28_0010390</name>
</gene>
<proteinExistence type="predicted"/>
<dbReference type="Pfam" id="PF14441">
    <property type="entry name" value="OTT_1508_deam"/>
    <property type="match status" value="1"/>
</dbReference>